<evidence type="ECO:0000313" key="2">
    <source>
        <dbReference type="Proteomes" id="UP001362999"/>
    </source>
</evidence>
<protein>
    <recommendedName>
        <fullName evidence="3">F-box domain-containing protein</fullName>
    </recommendedName>
</protein>
<organism evidence="1 2">
    <name type="scientific">Favolaschia claudopus</name>
    <dbReference type="NCBI Taxonomy" id="2862362"/>
    <lineage>
        <taxon>Eukaryota</taxon>
        <taxon>Fungi</taxon>
        <taxon>Dikarya</taxon>
        <taxon>Basidiomycota</taxon>
        <taxon>Agaricomycotina</taxon>
        <taxon>Agaricomycetes</taxon>
        <taxon>Agaricomycetidae</taxon>
        <taxon>Agaricales</taxon>
        <taxon>Marasmiineae</taxon>
        <taxon>Mycenaceae</taxon>
        <taxon>Favolaschia</taxon>
    </lineage>
</organism>
<gene>
    <name evidence="1" type="ORF">R3P38DRAFT_2599794</name>
</gene>
<dbReference type="EMBL" id="JAWWNJ010000004">
    <property type="protein sequence ID" value="KAK7058175.1"/>
    <property type="molecule type" value="Genomic_DNA"/>
</dbReference>
<proteinExistence type="predicted"/>
<dbReference type="AlphaFoldDB" id="A0AAW0E351"/>
<name>A0AAW0E351_9AGAR</name>
<evidence type="ECO:0000313" key="1">
    <source>
        <dbReference type="EMBL" id="KAK7058175.1"/>
    </source>
</evidence>
<evidence type="ECO:0008006" key="3">
    <source>
        <dbReference type="Google" id="ProtNLM"/>
    </source>
</evidence>
<comment type="caution">
    <text evidence="1">The sequence shown here is derived from an EMBL/GenBank/DDBJ whole genome shotgun (WGS) entry which is preliminary data.</text>
</comment>
<dbReference type="Proteomes" id="UP001362999">
    <property type="component" value="Unassembled WGS sequence"/>
</dbReference>
<keyword evidence="2" id="KW-1185">Reference proteome</keyword>
<accession>A0AAW0E351</accession>
<reference evidence="1 2" key="1">
    <citation type="journal article" date="2024" name="J Genomics">
        <title>Draft genome sequencing and assembly of Favolaschia claudopus CIRM-BRFM 2984 isolated from oak limbs.</title>
        <authorList>
            <person name="Navarro D."/>
            <person name="Drula E."/>
            <person name="Chaduli D."/>
            <person name="Cazenave R."/>
            <person name="Ahrendt S."/>
            <person name="Wang J."/>
            <person name="Lipzen A."/>
            <person name="Daum C."/>
            <person name="Barry K."/>
            <person name="Grigoriev I.V."/>
            <person name="Favel A."/>
            <person name="Rosso M.N."/>
            <person name="Martin F."/>
        </authorList>
    </citation>
    <scope>NUCLEOTIDE SEQUENCE [LARGE SCALE GENOMIC DNA]</scope>
    <source>
        <strain evidence="1 2">CIRM-BRFM 2984</strain>
    </source>
</reference>
<sequence length="466" mass="54329">MRALTALPIDDDVLDRIFTFCPTFSTLQSLMLTSKAFYNVYQTHPRSITRAVAYNIVGPALPQALRVLRYPYGDDSLEDDSESRKKYHEEDAHTMATTCPEDHDPSVIAAREKMDLQQDAKLVQKLEDIYSLTKKDRTSKTSVLTSDESWRFRRAMYRIMFYCKLFPGSRYSLEDMDELPADGVKKIQLQRMAVLREYPTDELLQIYGVVRFMRDVLEEVCDEDFGPNNAVDVLLTLGPEIVLRVWQDRSYESHEDNLGFSLFDSDDDIPLYQGYFSVPLQNIWTARKVTTPPKDDEPATKYILDSVVGANDTCSQCPTPGGFKLITAGNWHRREFSPTQFLKNRLRQTMWISSPFLEAVIKMRRYKHEYEDPEEDSLARWFVAVFDTPGKPSEWDAWTKDKSYCDKCFVRFLEENAWRWWYAERVRDGWNAPENCWYGYNCKTMTHRQAHAEGKNHLCVPTRGDP</sequence>